<evidence type="ECO:0000256" key="2">
    <source>
        <dbReference type="SAM" id="SignalP"/>
    </source>
</evidence>
<feature type="compositionally biased region" description="Polar residues" evidence="1">
    <location>
        <begin position="40"/>
        <end position="53"/>
    </location>
</feature>
<accession>A0AA38UHW2</accession>
<sequence length="221" mass="21546">MKFLAVTSLTLALSTTALAKPFPRQETSLLSSSASLTSSMMPGSTAASVPPSGNQQAAASPNNNATFADCAHHVPGNNTSGTPIPSSGTSTTGLQARQGSPSSMSVLPTTSSINGGNFSSVVNANAAGCPPPAEQTSVGAPSPSQIAVSKAETSLSVTTTPSLSSAVPSATTPSVAKAQNSTAQAIAGDNSTSTMAMSSATFATVADDMTSTASSSVETAA</sequence>
<keyword evidence="4" id="KW-1185">Reference proteome</keyword>
<evidence type="ECO:0000256" key="1">
    <source>
        <dbReference type="SAM" id="MobiDB-lite"/>
    </source>
</evidence>
<evidence type="ECO:0000313" key="4">
    <source>
        <dbReference type="Proteomes" id="UP001163846"/>
    </source>
</evidence>
<feature type="compositionally biased region" description="Low complexity" evidence="1">
    <location>
        <begin position="79"/>
        <end position="93"/>
    </location>
</feature>
<evidence type="ECO:0000313" key="3">
    <source>
        <dbReference type="EMBL" id="KAJ3841651.1"/>
    </source>
</evidence>
<proteinExistence type="predicted"/>
<feature type="compositionally biased region" description="Polar residues" evidence="1">
    <location>
        <begin position="94"/>
        <end position="111"/>
    </location>
</feature>
<gene>
    <name evidence="3" type="ORF">F5878DRAFT_609710</name>
</gene>
<dbReference type="AlphaFoldDB" id="A0AA38UHW2"/>
<dbReference type="Proteomes" id="UP001163846">
    <property type="component" value="Unassembled WGS sequence"/>
</dbReference>
<protein>
    <submittedName>
        <fullName evidence="3">Uncharacterized protein</fullName>
    </submittedName>
</protein>
<feature type="signal peptide" evidence="2">
    <location>
        <begin position="1"/>
        <end position="19"/>
    </location>
</feature>
<keyword evidence="2" id="KW-0732">Signal</keyword>
<feature type="region of interest" description="Disordered" evidence="1">
    <location>
        <begin position="34"/>
        <end position="111"/>
    </location>
</feature>
<dbReference type="EMBL" id="MU806032">
    <property type="protein sequence ID" value="KAJ3841651.1"/>
    <property type="molecule type" value="Genomic_DNA"/>
</dbReference>
<organism evidence="3 4">
    <name type="scientific">Lentinula raphanica</name>
    <dbReference type="NCBI Taxonomy" id="153919"/>
    <lineage>
        <taxon>Eukaryota</taxon>
        <taxon>Fungi</taxon>
        <taxon>Dikarya</taxon>
        <taxon>Basidiomycota</taxon>
        <taxon>Agaricomycotina</taxon>
        <taxon>Agaricomycetes</taxon>
        <taxon>Agaricomycetidae</taxon>
        <taxon>Agaricales</taxon>
        <taxon>Marasmiineae</taxon>
        <taxon>Omphalotaceae</taxon>
        <taxon>Lentinula</taxon>
    </lineage>
</organism>
<comment type="caution">
    <text evidence="3">The sequence shown here is derived from an EMBL/GenBank/DDBJ whole genome shotgun (WGS) entry which is preliminary data.</text>
</comment>
<name>A0AA38UHW2_9AGAR</name>
<feature type="compositionally biased region" description="Low complexity" evidence="1">
    <location>
        <begin position="54"/>
        <end position="65"/>
    </location>
</feature>
<reference evidence="3" key="1">
    <citation type="submission" date="2022-08" db="EMBL/GenBank/DDBJ databases">
        <authorList>
            <consortium name="DOE Joint Genome Institute"/>
            <person name="Min B."/>
            <person name="Riley R."/>
            <person name="Sierra-Patev S."/>
            <person name="Naranjo-Ortiz M."/>
            <person name="Looney B."/>
            <person name="Konkel Z."/>
            <person name="Slot J.C."/>
            <person name="Sakamoto Y."/>
            <person name="Steenwyk J.L."/>
            <person name="Rokas A."/>
            <person name="Carro J."/>
            <person name="Camarero S."/>
            <person name="Ferreira P."/>
            <person name="Molpeceres G."/>
            <person name="Ruiz-Duenas F.J."/>
            <person name="Serrano A."/>
            <person name="Henrissat B."/>
            <person name="Drula E."/>
            <person name="Hughes K.W."/>
            <person name="Mata J.L."/>
            <person name="Ishikawa N.K."/>
            <person name="Vargas-Isla R."/>
            <person name="Ushijima S."/>
            <person name="Smith C.A."/>
            <person name="Ahrendt S."/>
            <person name="Andreopoulos W."/>
            <person name="He G."/>
            <person name="Labutti K."/>
            <person name="Lipzen A."/>
            <person name="Ng V."/>
            <person name="Sandor L."/>
            <person name="Barry K."/>
            <person name="Martinez A.T."/>
            <person name="Xiao Y."/>
            <person name="Gibbons J.G."/>
            <person name="Terashima K."/>
            <person name="Hibbett D.S."/>
            <person name="Grigoriev I.V."/>
        </authorList>
    </citation>
    <scope>NUCLEOTIDE SEQUENCE</scope>
    <source>
        <strain evidence="3">TFB9207</strain>
    </source>
</reference>
<feature type="chain" id="PRO_5041349312" evidence="2">
    <location>
        <begin position="20"/>
        <end position="221"/>
    </location>
</feature>